<evidence type="ECO:0000256" key="1">
    <source>
        <dbReference type="ARBA" id="ARBA00004613"/>
    </source>
</evidence>
<protein>
    <recommendedName>
        <fullName evidence="7">Cupin type-1 domain-containing protein</fullName>
    </recommendedName>
</protein>
<keyword evidence="6" id="KW-0732">Signal</keyword>
<evidence type="ECO:0000256" key="3">
    <source>
        <dbReference type="ARBA" id="ARBA00022525"/>
    </source>
</evidence>
<feature type="chain" id="PRO_5040114905" description="Cupin type-1 domain-containing protein" evidence="6">
    <location>
        <begin position="24"/>
        <end position="231"/>
    </location>
</feature>
<comment type="similarity">
    <text evidence="2">Belongs to the germin family.</text>
</comment>
<organism evidence="8 9">
    <name type="scientific">Curvularia clavata</name>
    <dbReference type="NCBI Taxonomy" id="95742"/>
    <lineage>
        <taxon>Eukaryota</taxon>
        <taxon>Fungi</taxon>
        <taxon>Dikarya</taxon>
        <taxon>Ascomycota</taxon>
        <taxon>Pezizomycotina</taxon>
        <taxon>Dothideomycetes</taxon>
        <taxon>Pleosporomycetidae</taxon>
        <taxon>Pleosporales</taxon>
        <taxon>Pleosporineae</taxon>
        <taxon>Pleosporaceae</taxon>
        <taxon>Curvularia</taxon>
    </lineage>
</organism>
<accession>A0A9Q8ZH44</accession>
<gene>
    <name evidence="8" type="ORF">yc1106_07332</name>
</gene>
<evidence type="ECO:0000256" key="2">
    <source>
        <dbReference type="ARBA" id="ARBA00007456"/>
    </source>
</evidence>
<dbReference type="PANTHER" id="PTHR31238">
    <property type="entry name" value="GERMIN-LIKE PROTEIN SUBFAMILY 3 MEMBER 3"/>
    <property type="match status" value="1"/>
</dbReference>
<dbReference type="SUPFAM" id="SSF51182">
    <property type="entry name" value="RmlC-like cupins"/>
    <property type="match status" value="1"/>
</dbReference>
<evidence type="ECO:0000256" key="5">
    <source>
        <dbReference type="ARBA" id="ARBA00023211"/>
    </source>
</evidence>
<proteinExistence type="inferred from homology"/>
<name>A0A9Q8ZH44_CURCL</name>
<dbReference type="InterPro" id="IPR014710">
    <property type="entry name" value="RmlC-like_jellyroll"/>
</dbReference>
<dbReference type="InterPro" id="IPR001929">
    <property type="entry name" value="Germin"/>
</dbReference>
<keyword evidence="4" id="KW-0479">Metal-binding</keyword>
<dbReference type="AlphaFoldDB" id="A0A9Q8ZH44"/>
<comment type="subcellular location">
    <subcellularLocation>
        <location evidence="1">Secreted</location>
    </subcellularLocation>
</comment>
<evidence type="ECO:0000313" key="8">
    <source>
        <dbReference type="EMBL" id="USP80058.1"/>
    </source>
</evidence>
<keyword evidence="9" id="KW-1185">Reference proteome</keyword>
<reference evidence="8" key="1">
    <citation type="submission" date="2021-12" db="EMBL/GenBank/DDBJ databases">
        <title>Curvularia clavata genome.</title>
        <authorList>
            <person name="Cao Y."/>
        </authorList>
    </citation>
    <scope>NUCLEOTIDE SEQUENCE</scope>
    <source>
        <strain evidence="8">Yc1106</strain>
    </source>
</reference>
<dbReference type="InterPro" id="IPR011051">
    <property type="entry name" value="RmlC_Cupin_sf"/>
</dbReference>
<dbReference type="GO" id="GO:0005576">
    <property type="term" value="C:extracellular region"/>
    <property type="evidence" value="ECO:0007669"/>
    <property type="project" value="UniProtKB-SubCell"/>
</dbReference>
<dbReference type="Gene3D" id="2.60.120.10">
    <property type="entry name" value="Jelly Rolls"/>
    <property type="match status" value="1"/>
</dbReference>
<dbReference type="VEuPathDB" id="FungiDB:yc1106_07332"/>
<feature type="signal peptide" evidence="6">
    <location>
        <begin position="1"/>
        <end position="23"/>
    </location>
</feature>
<dbReference type="OrthoDB" id="1921208at2759"/>
<dbReference type="Proteomes" id="UP001056012">
    <property type="component" value="Chromosome 5"/>
</dbReference>
<keyword evidence="3" id="KW-0964">Secreted</keyword>
<evidence type="ECO:0000256" key="6">
    <source>
        <dbReference type="SAM" id="SignalP"/>
    </source>
</evidence>
<dbReference type="SMART" id="SM00835">
    <property type="entry name" value="Cupin_1"/>
    <property type="match status" value="1"/>
</dbReference>
<evidence type="ECO:0000256" key="4">
    <source>
        <dbReference type="ARBA" id="ARBA00022723"/>
    </source>
</evidence>
<dbReference type="PRINTS" id="PR00325">
    <property type="entry name" value="GERMIN"/>
</dbReference>
<dbReference type="Pfam" id="PF00190">
    <property type="entry name" value="Cupin_1"/>
    <property type="match status" value="1"/>
</dbReference>
<dbReference type="InterPro" id="IPR006045">
    <property type="entry name" value="Cupin_1"/>
</dbReference>
<evidence type="ECO:0000259" key="7">
    <source>
        <dbReference type="SMART" id="SM00835"/>
    </source>
</evidence>
<dbReference type="CDD" id="cd02241">
    <property type="entry name" value="cupin_OxOx"/>
    <property type="match status" value="1"/>
</dbReference>
<keyword evidence="5" id="KW-0464">Manganese</keyword>
<feature type="domain" description="Cupin type-1" evidence="7">
    <location>
        <begin position="58"/>
        <end position="202"/>
    </location>
</feature>
<dbReference type="EMBL" id="CP089278">
    <property type="protein sequence ID" value="USP80058.1"/>
    <property type="molecule type" value="Genomic_DNA"/>
</dbReference>
<dbReference type="GO" id="GO:0030145">
    <property type="term" value="F:manganese ion binding"/>
    <property type="evidence" value="ECO:0007669"/>
    <property type="project" value="InterPro"/>
</dbReference>
<sequence length="231" mass="24282">MTVFTNLLLLPITLLSSLTTAETFKSRTVDPQLNAALRTAATAFDRAALLPNNADWVYDFSKHPNFDSPVGAVINADAASFPVLTGLGSSVALLKLAPCGMLPPHLHPRATNIVTAITGNTTTYMIGENGVGLRTVDLLPMMVTVFPQASLHMMQNNDCEPALLLSSLNSDDSGTLNILPSLWSVPQDIIGAAFGNAPALDDAQKVGGQIPLVGTGAIIGSKECKKRCGIE</sequence>
<evidence type="ECO:0000313" key="9">
    <source>
        <dbReference type="Proteomes" id="UP001056012"/>
    </source>
</evidence>